<dbReference type="InterPro" id="IPR025381">
    <property type="entry name" value="DUF4296"/>
</dbReference>
<dbReference type="PROSITE" id="PS51257">
    <property type="entry name" value="PROKAR_LIPOPROTEIN"/>
    <property type="match status" value="1"/>
</dbReference>
<accession>A0A1H3D7J3</accession>
<proteinExistence type="predicted"/>
<sequence>MRKIISFLAIVILFSSCKDEAVEKPERLIKKEKMVDIMYDLAILEGIKYQNPTSMVEYDIKPSQYIYKKYKIDSLQFAQSNVYYASNYEDYKDVFDEIIKRINDQKTVVDSLVKIENKKKAKLDSIKLKKGIPITKDTLLPVKKTVENLKLAKRNLKKSDSLIK</sequence>
<name>A0A1H3D7J3_9FLAO</name>
<feature type="domain" description="DUF4296" evidence="1">
    <location>
        <begin position="25"/>
        <end position="106"/>
    </location>
</feature>
<dbReference type="Proteomes" id="UP000198569">
    <property type="component" value="Unassembled WGS sequence"/>
</dbReference>
<gene>
    <name evidence="2" type="ORF">SAMN05444338_112113</name>
</gene>
<evidence type="ECO:0000313" key="3">
    <source>
        <dbReference type="Proteomes" id="UP000198569"/>
    </source>
</evidence>
<keyword evidence="3" id="KW-1185">Reference proteome</keyword>
<evidence type="ECO:0000313" key="2">
    <source>
        <dbReference type="EMBL" id="SDX62098.1"/>
    </source>
</evidence>
<dbReference type="Pfam" id="PF14129">
    <property type="entry name" value="DUF4296"/>
    <property type="match status" value="1"/>
</dbReference>
<dbReference type="STRING" id="229203.SAMN05444338_112113"/>
<dbReference type="EMBL" id="FNMV01000012">
    <property type="protein sequence ID" value="SDX62098.1"/>
    <property type="molecule type" value="Genomic_DNA"/>
</dbReference>
<dbReference type="RefSeq" id="WP_091433974.1">
    <property type="nucleotide sequence ID" value="NZ_FNMV01000012.1"/>
</dbReference>
<organism evidence="2 3">
    <name type="scientific">Flavobacterium degerlachei</name>
    <dbReference type="NCBI Taxonomy" id="229203"/>
    <lineage>
        <taxon>Bacteria</taxon>
        <taxon>Pseudomonadati</taxon>
        <taxon>Bacteroidota</taxon>
        <taxon>Flavobacteriia</taxon>
        <taxon>Flavobacteriales</taxon>
        <taxon>Flavobacteriaceae</taxon>
        <taxon>Flavobacterium</taxon>
    </lineage>
</organism>
<protein>
    <recommendedName>
        <fullName evidence="1">DUF4296 domain-containing protein</fullName>
    </recommendedName>
</protein>
<reference evidence="3" key="1">
    <citation type="submission" date="2016-10" db="EMBL/GenBank/DDBJ databases">
        <authorList>
            <person name="Varghese N."/>
            <person name="Submissions S."/>
        </authorList>
    </citation>
    <scope>NUCLEOTIDE SEQUENCE [LARGE SCALE GENOMIC DNA]</scope>
    <source>
        <strain evidence="3">DSM 15718</strain>
    </source>
</reference>
<evidence type="ECO:0000259" key="1">
    <source>
        <dbReference type="Pfam" id="PF14129"/>
    </source>
</evidence>
<dbReference type="AlphaFoldDB" id="A0A1H3D7J3"/>
<dbReference type="OrthoDB" id="1525222at2"/>